<evidence type="ECO:0000256" key="3">
    <source>
        <dbReference type="ARBA" id="ARBA00022475"/>
    </source>
</evidence>
<dbReference type="PANTHER" id="PTHR43386">
    <property type="entry name" value="OLIGOPEPTIDE TRANSPORT SYSTEM PERMEASE PROTEIN APPC"/>
    <property type="match status" value="1"/>
</dbReference>
<dbReference type="OrthoDB" id="9812701at2"/>
<reference evidence="9 10" key="1">
    <citation type="submission" date="2016-10" db="EMBL/GenBank/DDBJ databases">
        <authorList>
            <person name="de Groot N.N."/>
        </authorList>
    </citation>
    <scope>NUCLEOTIDE SEQUENCE [LARGE SCALE GENOMIC DNA]</scope>
    <source>
        <strain evidence="9 10">CPCC 202699</strain>
    </source>
</reference>
<gene>
    <name evidence="9" type="ORF">SAMN05421504_105543</name>
</gene>
<feature type="transmembrane region" description="Helical" evidence="7">
    <location>
        <begin position="29"/>
        <end position="53"/>
    </location>
</feature>
<proteinExistence type="inferred from homology"/>
<evidence type="ECO:0000313" key="9">
    <source>
        <dbReference type="EMBL" id="SDY43504.1"/>
    </source>
</evidence>
<dbReference type="EMBL" id="FNON01000005">
    <property type="protein sequence ID" value="SDY43504.1"/>
    <property type="molecule type" value="Genomic_DNA"/>
</dbReference>
<feature type="domain" description="ABC transmembrane type-1" evidence="8">
    <location>
        <begin position="104"/>
        <end position="296"/>
    </location>
</feature>
<accession>A0A1H3JW65</accession>
<dbReference type="CDD" id="cd06261">
    <property type="entry name" value="TM_PBP2"/>
    <property type="match status" value="1"/>
</dbReference>
<dbReference type="STRING" id="589385.SAMN05421504_105543"/>
<dbReference type="InterPro" id="IPR000515">
    <property type="entry name" value="MetI-like"/>
</dbReference>
<dbReference type="GO" id="GO:0005886">
    <property type="term" value="C:plasma membrane"/>
    <property type="evidence" value="ECO:0007669"/>
    <property type="project" value="UniProtKB-SubCell"/>
</dbReference>
<comment type="subcellular location">
    <subcellularLocation>
        <location evidence="1 7">Cell membrane</location>
        <topology evidence="1 7">Multi-pass membrane protein</topology>
    </subcellularLocation>
</comment>
<name>A0A1H3JW65_9PSEU</name>
<keyword evidence="6 7" id="KW-0472">Membrane</keyword>
<keyword evidence="5 7" id="KW-1133">Transmembrane helix</keyword>
<evidence type="ECO:0000256" key="2">
    <source>
        <dbReference type="ARBA" id="ARBA00022448"/>
    </source>
</evidence>
<evidence type="ECO:0000256" key="7">
    <source>
        <dbReference type="RuleBase" id="RU363032"/>
    </source>
</evidence>
<feature type="transmembrane region" description="Helical" evidence="7">
    <location>
        <begin position="144"/>
        <end position="164"/>
    </location>
</feature>
<feature type="transmembrane region" description="Helical" evidence="7">
    <location>
        <begin position="275"/>
        <end position="296"/>
    </location>
</feature>
<dbReference type="AlphaFoldDB" id="A0A1H3JW65"/>
<keyword evidence="10" id="KW-1185">Reference proteome</keyword>
<feature type="transmembrane region" description="Helical" evidence="7">
    <location>
        <begin position="108"/>
        <end position="132"/>
    </location>
</feature>
<dbReference type="Proteomes" id="UP000199515">
    <property type="component" value="Unassembled WGS sequence"/>
</dbReference>
<sequence>MSESHLPIGVPASRRSASELLRTLRRDRWALTSAIVIAALAVTGIAAPLIAALEGQDPYTFHTELLTGPGSTGAAPLGGLDGDHWFGVEPLTGRDLFAIVVYGARTSFLIGLASTAVAMVLGVILGASAGYLGGWWDRIVMRTIDVLLGFPSLIFMIAIGAVAPPSLPRPVLLVALIAVFNWPRTARVIRAQTLSLRTRDFVSAARVLGAGPWHVFRHELLPNLLAPAIVLTTISIPQLIGLEAALSFLGVGITAPTPSWGRTIGDAIGWVQTQPTYVLFPGLALFAATLAFNVLGDALRDTLDPRFGVRG</sequence>
<dbReference type="InterPro" id="IPR050366">
    <property type="entry name" value="BP-dependent_transpt_permease"/>
</dbReference>
<evidence type="ECO:0000256" key="4">
    <source>
        <dbReference type="ARBA" id="ARBA00022692"/>
    </source>
</evidence>
<dbReference type="Pfam" id="PF00528">
    <property type="entry name" value="BPD_transp_1"/>
    <property type="match status" value="1"/>
</dbReference>
<evidence type="ECO:0000259" key="8">
    <source>
        <dbReference type="PROSITE" id="PS50928"/>
    </source>
</evidence>
<dbReference type="Gene3D" id="1.10.3720.10">
    <property type="entry name" value="MetI-like"/>
    <property type="match status" value="1"/>
</dbReference>
<feature type="transmembrane region" description="Helical" evidence="7">
    <location>
        <begin position="170"/>
        <end position="189"/>
    </location>
</feature>
<dbReference type="SUPFAM" id="SSF161098">
    <property type="entry name" value="MetI-like"/>
    <property type="match status" value="1"/>
</dbReference>
<protein>
    <submittedName>
        <fullName evidence="9">Peptide/nickel transport system permease protein</fullName>
    </submittedName>
</protein>
<keyword evidence="4 7" id="KW-0812">Transmembrane</keyword>
<evidence type="ECO:0000256" key="1">
    <source>
        <dbReference type="ARBA" id="ARBA00004651"/>
    </source>
</evidence>
<dbReference type="InterPro" id="IPR035906">
    <property type="entry name" value="MetI-like_sf"/>
</dbReference>
<feature type="transmembrane region" description="Helical" evidence="7">
    <location>
        <begin position="224"/>
        <end position="255"/>
    </location>
</feature>
<evidence type="ECO:0000256" key="5">
    <source>
        <dbReference type="ARBA" id="ARBA00022989"/>
    </source>
</evidence>
<comment type="similarity">
    <text evidence="7">Belongs to the binding-protein-dependent transport system permease family.</text>
</comment>
<organism evidence="9 10">
    <name type="scientific">Amycolatopsis xylanica</name>
    <dbReference type="NCBI Taxonomy" id="589385"/>
    <lineage>
        <taxon>Bacteria</taxon>
        <taxon>Bacillati</taxon>
        <taxon>Actinomycetota</taxon>
        <taxon>Actinomycetes</taxon>
        <taxon>Pseudonocardiales</taxon>
        <taxon>Pseudonocardiaceae</taxon>
        <taxon>Amycolatopsis</taxon>
    </lineage>
</organism>
<dbReference type="PROSITE" id="PS50928">
    <property type="entry name" value="ABC_TM1"/>
    <property type="match status" value="1"/>
</dbReference>
<dbReference type="RefSeq" id="WP_091292838.1">
    <property type="nucleotide sequence ID" value="NZ_FNON01000005.1"/>
</dbReference>
<keyword evidence="2 7" id="KW-0813">Transport</keyword>
<evidence type="ECO:0000313" key="10">
    <source>
        <dbReference type="Proteomes" id="UP000199515"/>
    </source>
</evidence>
<dbReference type="GO" id="GO:0055085">
    <property type="term" value="P:transmembrane transport"/>
    <property type="evidence" value="ECO:0007669"/>
    <property type="project" value="InterPro"/>
</dbReference>
<evidence type="ECO:0000256" key="6">
    <source>
        <dbReference type="ARBA" id="ARBA00023136"/>
    </source>
</evidence>
<keyword evidence="3" id="KW-1003">Cell membrane</keyword>
<dbReference type="PANTHER" id="PTHR43386:SF1">
    <property type="entry name" value="D,D-DIPEPTIDE TRANSPORT SYSTEM PERMEASE PROTEIN DDPC-RELATED"/>
    <property type="match status" value="1"/>
</dbReference>